<dbReference type="PROSITE" id="PS51257">
    <property type="entry name" value="PROKAR_LIPOPROTEIN"/>
    <property type="match status" value="1"/>
</dbReference>
<dbReference type="Proteomes" id="UP001209229">
    <property type="component" value="Unassembled WGS sequence"/>
</dbReference>
<protein>
    <recommendedName>
        <fullName evidence="3">Right handed beta helix domain-containing protein</fullName>
    </recommendedName>
</protein>
<reference evidence="1" key="1">
    <citation type="submission" date="2022-10" db="EMBL/GenBank/DDBJ databases">
        <authorList>
            <person name="Yu W.X."/>
        </authorList>
    </citation>
    <scope>NUCLEOTIDE SEQUENCE</scope>
    <source>
        <strain evidence="1">AAT</strain>
    </source>
</reference>
<dbReference type="RefSeq" id="WP_301189228.1">
    <property type="nucleotide sequence ID" value="NZ_JAPDPJ010000005.1"/>
</dbReference>
<dbReference type="AlphaFoldDB" id="A0AAE3SE07"/>
<dbReference type="InterPro" id="IPR011050">
    <property type="entry name" value="Pectin_lyase_fold/virulence"/>
</dbReference>
<dbReference type="SUPFAM" id="SSF51126">
    <property type="entry name" value="Pectin lyase-like"/>
    <property type="match status" value="1"/>
</dbReference>
<evidence type="ECO:0000313" key="2">
    <source>
        <dbReference type="Proteomes" id="UP001209229"/>
    </source>
</evidence>
<sequence>MKRALLYLFIILLPLSFFSCEREFEYANGLHGLSFSVDTLMFDTIFSSIGSVTRNFKIYNTYDQDLIINSIELAGGDISEFRLNINGYPENRVEDIKINALDSLYVFVDINVQQNENSPFVVNDSVIINTGEKTQSVKLIAYPQDVVLLQKEKIKTTTFTADKPYLIYDYLVVDSTETLTIEPGARLHFYNDAQLIVFGSMQVNGTIEEPVKFLGHRLEDWYADKPGQWGQIQFMPGSSDNIIRNAEIKNSSNGLFVDSVGLGGKPPLIIENTTINHITNFGIIAQNSNIVVSNSVIGDCGYHSVALTLGGTYNFYHCTIANFFNWSYRSTPALFLNNYYTDDNGEEVINPLIEANFYNSIIYGRNYTEIGFDFIETDDSDDLLNNGFNYLFKNCLLKSGDLDISDNTKFKSITTNEDPNFIDPYEFNYQLDTLSPCKDIGAIEIANDFPNDILNNSRIKDSGPDLGAYERIENE</sequence>
<evidence type="ECO:0008006" key="3">
    <source>
        <dbReference type="Google" id="ProtNLM"/>
    </source>
</evidence>
<proteinExistence type="predicted"/>
<accession>A0AAE3SE07</accession>
<name>A0AAE3SE07_9BACT</name>
<keyword evidence="2" id="KW-1185">Reference proteome</keyword>
<comment type="caution">
    <text evidence="1">The sequence shown here is derived from an EMBL/GenBank/DDBJ whole genome shotgun (WGS) entry which is preliminary data.</text>
</comment>
<dbReference type="EMBL" id="JAPDPJ010000005">
    <property type="protein sequence ID" value="MCW3785656.1"/>
    <property type="molecule type" value="Genomic_DNA"/>
</dbReference>
<organism evidence="1 2">
    <name type="scientific">Plebeiibacterium sediminum</name>
    <dbReference type="NCBI Taxonomy" id="2992112"/>
    <lineage>
        <taxon>Bacteria</taxon>
        <taxon>Pseudomonadati</taxon>
        <taxon>Bacteroidota</taxon>
        <taxon>Bacteroidia</taxon>
        <taxon>Marinilabiliales</taxon>
        <taxon>Marinilabiliaceae</taxon>
        <taxon>Plebeiibacterium</taxon>
    </lineage>
</organism>
<dbReference type="InterPro" id="IPR012334">
    <property type="entry name" value="Pectin_lyas_fold"/>
</dbReference>
<evidence type="ECO:0000313" key="1">
    <source>
        <dbReference type="EMBL" id="MCW3785656.1"/>
    </source>
</evidence>
<dbReference type="Gene3D" id="2.160.20.10">
    <property type="entry name" value="Single-stranded right-handed beta-helix, Pectin lyase-like"/>
    <property type="match status" value="1"/>
</dbReference>
<gene>
    <name evidence="1" type="ORF">OM075_04220</name>
</gene>